<name>A0A8S1W898_PAROT</name>
<keyword evidence="2" id="KW-1185">Reference proteome</keyword>
<sequence>MQQILLNNFWGGEEWFLLILAVGLIQFKQQNIKDEHFQY</sequence>
<proteinExistence type="predicted"/>
<accession>A0A8S1W898</accession>
<dbReference type="Proteomes" id="UP000683925">
    <property type="component" value="Unassembled WGS sequence"/>
</dbReference>
<comment type="caution">
    <text evidence="1">The sequence shown here is derived from an EMBL/GenBank/DDBJ whole genome shotgun (WGS) entry which is preliminary data.</text>
</comment>
<gene>
    <name evidence="1" type="ORF">POCTA_138.1.T0850195</name>
</gene>
<reference evidence="1" key="1">
    <citation type="submission" date="2021-01" db="EMBL/GenBank/DDBJ databases">
        <authorList>
            <consortium name="Genoscope - CEA"/>
            <person name="William W."/>
        </authorList>
    </citation>
    <scope>NUCLEOTIDE SEQUENCE</scope>
</reference>
<protein>
    <submittedName>
        <fullName evidence="1">Uncharacterized protein</fullName>
    </submittedName>
</protein>
<evidence type="ECO:0000313" key="2">
    <source>
        <dbReference type="Proteomes" id="UP000683925"/>
    </source>
</evidence>
<organism evidence="1 2">
    <name type="scientific">Paramecium octaurelia</name>
    <dbReference type="NCBI Taxonomy" id="43137"/>
    <lineage>
        <taxon>Eukaryota</taxon>
        <taxon>Sar</taxon>
        <taxon>Alveolata</taxon>
        <taxon>Ciliophora</taxon>
        <taxon>Intramacronucleata</taxon>
        <taxon>Oligohymenophorea</taxon>
        <taxon>Peniculida</taxon>
        <taxon>Parameciidae</taxon>
        <taxon>Paramecium</taxon>
    </lineage>
</organism>
<evidence type="ECO:0000313" key="1">
    <source>
        <dbReference type="EMBL" id="CAD8185480.1"/>
    </source>
</evidence>
<dbReference type="AlphaFoldDB" id="A0A8S1W898"/>
<dbReference type="EMBL" id="CAJJDP010000084">
    <property type="protein sequence ID" value="CAD8185480.1"/>
    <property type="molecule type" value="Genomic_DNA"/>
</dbReference>